<dbReference type="AlphaFoldDB" id="A0A2K9C9E2"/>
<dbReference type="SUPFAM" id="SSF116965">
    <property type="entry name" value="Hypothetical protein MPN330"/>
    <property type="match status" value="1"/>
</dbReference>
<gene>
    <name evidence="1" type="ORF">CXP39_02420</name>
</gene>
<proteinExistence type="predicted"/>
<keyword evidence="2" id="KW-1185">Reference proteome</keyword>
<evidence type="ECO:0000313" key="1">
    <source>
        <dbReference type="EMBL" id="AUF83645.1"/>
    </source>
</evidence>
<protein>
    <submittedName>
        <fullName evidence="1">DUF3196 domain-containing protein</fullName>
    </submittedName>
</protein>
<dbReference type="KEGG" id="msyr:CXP39_02420"/>
<dbReference type="EMBL" id="CP025257">
    <property type="protein sequence ID" value="AUF83645.1"/>
    <property type="molecule type" value="Genomic_DNA"/>
</dbReference>
<dbReference type="RefSeq" id="WP_027048007.1">
    <property type="nucleotide sequence ID" value="NZ_CP025257.1"/>
</dbReference>
<organism evidence="1 2">
    <name type="scientific">Mesoplasma syrphidae</name>
    <dbReference type="NCBI Taxonomy" id="225999"/>
    <lineage>
        <taxon>Bacteria</taxon>
        <taxon>Bacillati</taxon>
        <taxon>Mycoplasmatota</taxon>
        <taxon>Mollicutes</taxon>
        <taxon>Entomoplasmatales</taxon>
        <taxon>Entomoplasmataceae</taxon>
        <taxon>Mesoplasma</taxon>
    </lineage>
</organism>
<dbReference type="InterPro" id="IPR024503">
    <property type="entry name" value="DUF3196"/>
</dbReference>
<dbReference type="Proteomes" id="UP000233419">
    <property type="component" value="Chromosome"/>
</dbReference>
<evidence type="ECO:0000313" key="2">
    <source>
        <dbReference type="Proteomes" id="UP000233419"/>
    </source>
</evidence>
<dbReference type="OrthoDB" id="400159at2"/>
<name>A0A2K9C9E2_9MOLU</name>
<accession>A0A2K9C9E2</accession>
<dbReference type="Pfam" id="PF11428">
    <property type="entry name" value="DUF3196"/>
    <property type="match status" value="1"/>
</dbReference>
<reference evidence="1 2" key="1">
    <citation type="submission" date="2017-12" db="EMBL/GenBank/DDBJ databases">
        <title>Mesoplasma syrphidae YJS, Complete Genome.</title>
        <authorList>
            <person name="Knight T.F."/>
            <person name="Citino T."/>
            <person name="Rubinstein R."/>
            <person name="Neuschaefer Z."/>
        </authorList>
    </citation>
    <scope>NUCLEOTIDE SEQUENCE [LARGE SCALE GENOMIC DNA]</scope>
    <source>
        <strain evidence="1 2">YJS</strain>
    </source>
</reference>
<sequence length="254" mass="29137">MNFYDEIILEISELINNSDYHQAMTIISQELAMPYIPAEVELKLLQFKKQILNLSDGLIKNSGAQTFSIENIQKMLNNENDIISQTIAINNIDKVNIRLIVDDIKKYLLNPKVASQNKTFLLFALLKQDFDMELEMFKNSEHFTINPIELSVEKIDKEIQAIKSIVDQSLGQENPSLAEIATTSLFLYFFYSFPKVALEQTHEAAAAIIYLAHEMSGLDYKIEETTKWFKIDLEVTKQYIQQIKESGALENATN</sequence>